<reference evidence="2" key="1">
    <citation type="journal article" date="2023" name="bioRxiv">
        <title>Scaffold-level genome assemblies of two parasitoid biocontrol wasps reveal the parthenogenesis mechanism and an associated novel virus.</title>
        <authorList>
            <person name="Inwood S."/>
            <person name="Skelly J."/>
            <person name="Guhlin J."/>
            <person name="Harrop T."/>
            <person name="Goldson S."/>
            <person name="Dearden P."/>
        </authorList>
    </citation>
    <scope>NUCLEOTIDE SEQUENCE</scope>
    <source>
        <strain evidence="2">Irish</strain>
        <tissue evidence="2">Whole body</tissue>
    </source>
</reference>
<dbReference type="AlphaFoldDB" id="A0AA39FH57"/>
<accession>A0AA39FH57</accession>
<keyword evidence="3" id="KW-1185">Reference proteome</keyword>
<feature type="compositionally biased region" description="Polar residues" evidence="1">
    <location>
        <begin position="1"/>
        <end position="17"/>
    </location>
</feature>
<evidence type="ECO:0000313" key="3">
    <source>
        <dbReference type="Proteomes" id="UP001168990"/>
    </source>
</evidence>
<name>A0AA39FH57_9HYME</name>
<reference evidence="2" key="2">
    <citation type="submission" date="2023-03" db="EMBL/GenBank/DDBJ databases">
        <authorList>
            <person name="Inwood S.N."/>
            <person name="Skelly J.G."/>
            <person name="Guhlin J."/>
            <person name="Harrop T.W.R."/>
            <person name="Goldson S.G."/>
            <person name="Dearden P.K."/>
        </authorList>
    </citation>
    <scope>NUCLEOTIDE SEQUENCE</scope>
    <source>
        <strain evidence="2">Irish</strain>
        <tissue evidence="2">Whole body</tissue>
    </source>
</reference>
<dbReference type="EMBL" id="JAQQBS010000481">
    <property type="protein sequence ID" value="KAK0169408.1"/>
    <property type="molecule type" value="Genomic_DNA"/>
</dbReference>
<organism evidence="2 3">
    <name type="scientific">Microctonus aethiopoides</name>
    <dbReference type="NCBI Taxonomy" id="144406"/>
    <lineage>
        <taxon>Eukaryota</taxon>
        <taxon>Metazoa</taxon>
        <taxon>Ecdysozoa</taxon>
        <taxon>Arthropoda</taxon>
        <taxon>Hexapoda</taxon>
        <taxon>Insecta</taxon>
        <taxon>Pterygota</taxon>
        <taxon>Neoptera</taxon>
        <taxon>Endopterygota</taxon>
        <taxon>Hymenoptera</taxon>
        <taxon>Apocrita</taxon>
        <taxon>Ichneumonoidea</taxon>
        <taxon>Braconidae</taxon>
        <taxon>Euphorinae</taxon>
        <taxon>Microctonus</taxon>
    </lineage>
</organism>
<feature type="region of interest" description="Disordered" evidence="1">
    <location>
        <begin position="47"/>
        <end position="71"/>
    </location>
</feature>
<evidence type="ECO:0000313" key="2">
    <source>
        <dbReference type="EMBL" id="KAK0169408.1"/>
    </source>
</evidence>
<proteinExistence type="predicted"/>
<evidence type="ECO:0000256" key="1">
    <source>
        <dbReference type="SAM" id="MobiDB-lite"/>
    </source>
</evidence>
<sequence>MGLVQSRCNETSASGSNDVGIGMRDGLGFKATRYEQQQQQQYCQPTLSMGSLGGLHTRSGSVRSAPRQPMPDSIELERRFTKVLLPSSMQPSDCIKVCIQDVGVRGPAEVLRLSLSKYKI</sequence>
<gene>
    <name evidence="2" type="ORF">PV328_012091</name>
</gene>
<feature type="region of interest" description="Disordered" evidence="1">
    <location>
        <begin position="1"/>
        <end position="20"/>
    </location>
</feature>
<comment type="caution">
    <text evidence="2">The sequence shown here is derived from an EMBL/GenBank/DDBJ whole genome shotgun (WGS) entry which is preliminary data.</text>
</comment>
<protein>
    <submittedName>
        <fullName evidence="2">Uncharacterized protein</fullName>
    </submittedName>
</protein>
<dbReference type="Proteomes" id="UP001168990">
    <property type="component" value="Unassembled WGS sequence"/>
</dbReference>